<protein>
    <recommendedName>
        <fullName evidence="5">BHLH domain-containing protein</fullName>
    </recommendedName>
</protein>
<dbReference type="PANTHER" id="PTHR36066:SF8">
    <property type="entry name" value="TRANSCRIPTION FACTOR SAC51"/>
    <property type="match status" value="1"/>
</dbReference>
<keyword evidence="2" id="KW-0805">Transcription regulation</keyword>
<evidence type="ECO:0000313" key="7">
    <source>
        <dbReference type="Proteomes" id="UP001159364"/>
    </source>
</evidence>
<dbReference type="SUPFAM" id="SSF47459">
    <property type="entry name" value="HLH, helix-loop-helix DNA-binding domain"/>
    <property type="match status" value="1"/>
</dbReference>
<sequence>MVCQAASQTRFRALKYENGIAGKQTIIVRVIACYQPLQDCQEYLAPNFSDMSSSLEPVQQGCLSACVKAGTFTTSGNVAMSGFTIPSVPCLKTQPRNEVNVLPCHLPPRVQNLAPATNFSIKTYHPMVAVMPSSIPAYYSGCLIFDQSENQRRVMHRPLCSGGPKPSITAMKMESDYDDLKAEGYAAKLDQLNPEKLMAKETDGNHFGGEESEMPEDTEEINALLYSDDDDGYGNYSYSDDDDEVTSTGHSPIVTEPCNGMQEQEEITEEVASSVFPIKRQKLLDGEYKRSSLGDSRSSIKSGGAFGYADLSYIIEQIQEEESVSNLVNKQSRKEKIRATLEILKTVVPSAKRKSPLLVLDEAIDYLKSLKLRVKNVGVNRC</sequence>
<gene>
    <name evidence="6" type="ORF">K2173_009152</name>
</gene>
<dbReference type="AlphaFoldDB" id="A0AAV8TD47"/>
<evidence type="ECO:0000259" key="5">
    <source>
        <dbReference type="PROSITE" id="PS50888"/>
    </source>
</evidence>
<keyword evidence="4" id="KW-0539">Nucleus</keyword>
<comment type="caution">
    <text evidence="6">The sequence shown here is derived from an EMBL/GenBank/DDBJ whole genome shotgun (WGS) entry which is preliminary data.</text>
</comment>
<evidence type="ECO:0000256" key="3">
    <source>
        <dbReference type="ARBA" id="ARBA00023163"/>
    </source>
</evidence>
<comment type="subcellular location">
    <subcellularLocation>
        <location evidence="1">Nucleus</location>
    </subcellularLocation>
</comment>
<dbReference type="EMBL" id="JAIWQS010000005">
    <property type="protein sequence ID" value="KAJ8764756.1"/>
    <property type="molecule type" value="Genomic_DNA"/>
</dbReference>
<name>A0AAV8TD47_9ROSI</name>
<dbReference type="InterPro" id="IPR037546">
    <property type="entry name" value="SAC51-like"/>
</dbReference>
<dbReference type="Pfam" id="PF23173">
    <property type="entry name" value="bHLH_SAC51"/>
    <property type="match status" value="1"/>
</dbReference>
<dbReference type="InterPro" id="IPR011598">
    <property type="entry name" value="bHLH_dom"/>
</dbReference>
<dbReference type="PANTHER" id="PTHR36066">
    <property type="entry name" value="TRANSCRIPTION FACTOR BHLH145"/>
    <property type="match status" value="1"/>
</dbReference>
<evidence type="ECO:0000256" key="4">
    <source>
        <dbReference type="ARBA" id="ARBA00023242"/>
    </source>
</evidence>
<feature type="domain" description="BHLH" evidence="5">
    <location>
        <begin position="321"/>
        <end position="370"/>
    </location>
</feature>
<dbReference type="PROSITE" id="PS50888">
    <property type="entry name" value="BHLH"/>
    <property type="match status" value="1"/>
</dbReference>
<dbReference type="CDD" id="cd18917">
    <property type="entry name" value="bHLH_AtSAC51_like"/>
    <property type="match status" value="1"/>
</dbReference>
<evidence type="ECO:0000313" key="6">
    <source>
        <dbReference type="EMBL" id="KAJ8764756.1"/>
    </source>
</evidence>
<keyword evidence="3" id="KW-0804">Transcription</keyword>
<dbReference type="GO" id="GO:0046983">
    <property type="term" value="F:protein dimerization activity"/>
    <property type="evidence" value="ECO:0007669"/>
    <property type="project" value="InterPro"/>
</dbReference>
<dbReference type="GO" id="GO:0005634">
    <property type="term" value="C:nucleus"/>
    <property type="evidence" value="ECO:0007669"/>
    <property type="project" value="UniProtKB-SubCell"/>
</dbReference>
<keyword evidence="7" id="KW-1185">Reference proteome</keyword>
<accession>A0AAV8TD47</accession>
<evidence type="ECO:0000256" key="1">
    <source>
        <dbReference type="ARBA" id="ARBA00004123"/>
    </source>
</evidence>
<proteinExistence type="predicted"/>
<evidence type="ECO:0000256" key="2">
    <source>
        <dbReference type="ARBA" id="ARBA00023015"/>
    </source>
</evidence>
<dbReference type="Proteomes" id="UP001159364">
    <property type="component" value="Linkage Group LG05"/>
</dbReference>
<reference evidence="6 7" key="1">
    <citation type="submission" date="2021-09" db="EMBL/GenBank/DDBJ databases">
        <title>Genomic insights and catalytic innovation underlie evolution of tropane alkaloids biosynthesis.</title>
        <authorList>
            <person name="Wang Y.-J."/>
            <person name="Tian T."/>
            <person name="Huang J.-P."/>
            <person name="Huang S.-X."/>
        </authorList>
    </citation>
    <scope>NUCLEOTIDE SEQUENCE [LARGE SCALE GENOMIC DNA]</scope>
    <source>
        <strain evidence="6">KIB-2018</strain>
        <tissue evidence="6">Leaf</tissue>
    </source>
</reference>
<organism evidence="6 7">
    <name type="scientific">Erythroxylum novogranatense</name>
    <dbReference type="NCBI Taxonomy" id="1862640"/>
    <lineage>
        <taxon>Eukaryota</taxon>
        <taxon>Viridiplantae</taxon>
        <taxon>Streptophyta</taxon>
        <taxon>Embryophyta</taxon>
        <taxon>Tracheophyta</taxon>
        <taxon>Spermatophyta</taxon>
        <taxon>Magnoliopsida</taxon>
        <taxon>eudicotyledons</taxon>
        <taxon>Gunneridae</taxon>
        <taxon>Pentapetalae</taxon>
        <taxon>rosids</taxon>
        <taxon>fabids</taxon>
        <taxon>Malpighiales</taxon>
        <taxon>Erythroxylaceae</taxon>
        <taxon>Erythroxylum</taxon>
    </lineage>
</organism>
<dbReference type="InterPro" id="IPR036638">
    <property type="entry name" value="HLH_DNA-bd_sf"/>
</dbReference>